<keyword evidence="2" id="KW-1185">Reference proteome</keyword>
<organism evidence="1 2">
    <name type="scientific">Lentzea flava</name>
    <dbReference type="NCBI Taxonomy" id="103732"/>
    <lineage>
        <taxon>Bacteria</taxon>
        <taxon>Bacillati</taxon>
        <taxon>Actinomycetota</taxon>
        <taxon>Actinomycetes</taxon>
        <taxon>Pseudonocardiales</taxon>
        <taxon>Pseudonocardiaceae</taxon>
        <taxon>Lentzea</taxon>
    </lineage>
</organism>
<dbReference type="Proteomes" id="UP000649573">
    <property type="component" value="Unassembled WGS sequence"/>
</dbReference>
<evidence type="ECO:0000313" key="1">
    <source>
        <dbReference type="EMBL" id="GGU72062.1"/>
    </source>
</evidence>
<reference evidence="2" key="1">
    <citation type="journal article" date="2019" name="Int. J. Syst. Evol. Microbiol.">
        <title>The Global Catalogue of Microorganisms (GCM) 10K type strain sequencing project: providing services to taxonomists for standard genome sequencing and annotation.</title>
        <authorList>
            <consortium name="The Broad Institute Genomics Platform"/>
            <consortium name="The Broad Institute Genome Sequencing Center for Infectious Disease"/>
            <person name="Wu L."/>
            <person name="Ma J."/>
        </authorList>
    </citation>
    <scope>NUCLEOTIDE SEQUENCE [LARGE SCALE GENOMIC DNA]</scope>
    <source>
        <strain evidence="2">JCM 3296</strain>
    </source>
</reference>
<name>A0ABQ2V724_9PSEU</name>
<dbReference type="RefSeq" id="WP_189258488.1">
    <property type="nucleotide sequence ID" value="NZ_BMRE01000050.1"/>
</dbReference>
<proteinExistence type="predicted"/>
<accession>A0ABQ2V724</accession>
<protein>
    <submittedName>
        <fullName evidence="1">Uncharacterized protein</fullName>
    </submittedName>
</protein>
<sequence>MRTPDTAGAWTAEVRRPRGTFTRTLRFTSDGRAFLDHAGVGTWHRTGDGFAFRITEPIVVDGRCTGWVAIEQHAVWDGDSFAAQGVSVVHDATGNPAYRVPVAITARHEIRTAMFP</sequence>
<comment type="caution">
    <text evidence="1">The sequence shown here is derived from an EMBL/GenBank/DDBJ whole genome shotgun (WGS) entry which is preliminary data.</text>
</comment>
<dbReference type="EMBL" id="BMRE01000050">
    <property type="protein sequence ID" value="GGU72062.1"/>
    <property type="molecule type" value="Genomic_DNA"/>
</dbReference>
<gene>
    <name evidence="1" type="ORF">GCM10010178_74680</name>
</gene>
<evidence type="ECO:0000313" key="2">
    <source>
        <dbReference type="Proteomes" id="UP000649573"/>
    </source>
</evidence>